<gene>
    <name evidence="1" type="ORF">SKAU_G00117230</name>
</gene>
<comment type="caution">
    <text evidence="1">The sequence shown here is derived from an EMBL/GenBank/DDBJ whole genome shotgun (WGS) entry which is preliminary data.</text>
</comment>
<sequence length="425" mass="48636">MDNFEEIDDICDLQHRIHEEFVKRDLGSNCPQVILLNCTRSESCDHTEATKDTVFIGNNLSESEQKQFQKKLEEIEKTYKNADTFYGFMIMKKNFSSEYIQGVARNTLKNFNFESKPAQLVAVLTLLNVYCKGAVLSVSLCEEFLQLQPYCASQKVEDEFGKFSTLLTRCTVEAKVVYEAIRSIHPRMAECCLQELTTTYNVSRAEILNTLLTNSTFYECTQGKDKLMQDVRNMLLKRHHSKEESLFSPVIKAIIKDTPGAEEMVLHNAAKRFDKDAIISQLLARYQYLKKKDFRQAKEWARKAKEISRESSHISDTAAQVIKHELKHAIASRKDDKDPMTPEKLRDHLKMALSARDAFRETQDIAKKERAQETRAPFNTAGYLGEISVAVIIIDILEKNNTRPAASWVQIGRGRKGQNRANADS</sequence>
<reference evidence="1" key="1">
    <citation type="journal article" date="2023" name="Science">
        <title>Genome structures resolve the early diversification of teleost fishes.</title>
        <authorList>
            <person name="Parey E."/>
            <person name="Louis A."/>
            <person name="Montfort J."/>
            <person name="Bouchez O."/>
            <person name="Roques C."/>
            <person name="Iampietro C."/>
            <person name="Lluch J."/>
            <person name="Castinel A."/>
            <person name="Donnadieu C."/>
            <person name="Desvignes T."/>
            <person name="Floi Bucao C."/>
            <person name="Jouanno E."/>
            <person name="Wen M."/>
            <person name="Mejri S."/>
            <person name="Dirks R."/>
            <person name="Jansen H."/>
            <person name="Henkel C."/>
            <person name="Chen W.J."/>
            <person name="Zahm M."/>
            <person name="Cabau C."/>
            <person name="Klopp C."/>
            <person name="Thompson A.W."/>
            <person name="Robinson-Rechavi M."/>
            <person name="Braasch I."/>
            <person name="Lecointre G."/>
            <person name="Bobe J."/>
            <person name="Postlethwait J.H."/>
            <person name="Berthelot C."/>
            <person name="Roest Crollius H."/>
            <person name="Guiguen Y."/>
        </authorList>
    </citation>
    <scope>NUCLEOTIDE SEQUENCE</scope>
    <source>
        <strain evidence="1">WJC10195</strain>
    </source>
</reference>
<dbReference type="AlphaFoldDB" id="A0A9Q1FNN6"/>
<dbReference type="EMBL" id="JAINUF010000004">
    <property type="protein sequence ID" value="KAJ8362892.1"/>
    <property type="molecule type" value="Genomic_DNA"/>
</dbReference>
<evidence type="ECO:0000313" key="1">
    <source>
        <dbReference type="EMBL" id="KAJ8362892.1"/>
    </source>
</evidence>
<dbReference type="GO" id="GO:0005737">
    <property type="term" value="C:cytoplasm"/>
    <property type="evidence" value="ECO:0007669"/>
    <property type="project" value="TreeGrafter"/>
</dbReference>
<dbReference type="Proteomes" id="UP001152622">
    <property type="component" value="Chromosome 4"/>
</dbReference>
<evidence type="ECO:0000313" key="2">
    <source>
        <dbReference type="Proteomes" id="UP001152622"/>
    </source>
</evidence>
<accession>A0A9Q1FNN6</accession>
<name>A0A9Q1FNN6_SYNKA</name>
<dbReference type="PANTHER" id="PTHR16155">
    <property type="entry name" value="DED DOMAIN-CONTAINING PROTEIN"/>
    <property type="match status" value="1"/>
</dbReference>
<protein>
    <submittedName>
        <fullName evidence="1">Uncharacterized protein</fullName>
    </submittedName>
</protein>
<keyword evidence="2" id="KW-1185">Reference proteome</keyword>
<dbReference type="PANTHER" id="PTHR16155:SF20">
    <property type="entry name" value="STERILE ALPHA MOTIF DOMAIN-CONTAINING PROTEIN 9-LIKE"/>
    <property type="match status" value="1"/>
</dbReference>
<organism evidence="1 2">
    <name type="scientific">Synaphobranchus kaupii</name>
    <name type="common">Kaup's arrowtooth eel</name>
    <dbReference type="NCBI Taxonomy" id="118154"/>
    <lineage>
        <taxon>Eukaryota</taxon>
        <taxon>Metazoa</taxon>
        <taxon>Chordata</taxon>
        <taxon>Craniata</taxon>
        <taxon>Vertebrata</taxon>
        <taxon>Euteleostomi</taxon>
        <taxon>Actinopterygii</taxon>
        <taxon>Neopterygii</taxon>
        <taxon>Teleostei</taxon>
        <taxon>Anguilliformes</taxon>
        <taxon>Synaphobranchidae</taxon>
        <taxon>Synaphobranchus</taxon>
    </lineage>
</organism>
<proteinExistence type="predicted"/>
<dbReference type="OrthoDB" id="2337140at2759"/>